<dbReference type="PANTHER" id="PTHR30185:SF18">
    <property type="entry name" value="TRANSCRIPTIONAL REGULATOR MTLR"/>
    <property type="match status" value="1"/>
</dbReference>
<evidence type="ECO:0000256" key="2">
    <source>
        <dbReference type="ARBA" id="ARBA00023015"/>
    </source>
</evidence>
<keyword evidence="2" id="KW-0805">Transcription regulation</keyword>
<name>A0A9E2NLH7_9FIRM</name>
<evidence type="ECO:0000313" key="7">
    <source>
        <dbReference type="Proteomes" id="UP000824229"/>
    </source>
</evidence>
<organism evidence="6 7">
    <name type="scientific">Candidatus Cellulosilyticum pullistercoris</name>
    <dbReference type="NCBI Taxonomy" id="2838521"/>
    <lineage>
        <taxon>Bacteria</taxon>
        <taxon>Bacillati</taxon>
        <taxon>Bacillota</taxon>
        <taxon>Clostridia</taxon>
        <taxon>Lachnospirales</taxon>
        <taxon>Cellulosilyticaceae</taxon>
        <taxon>Cellulosilyticum</taxon>
    </lineage>
</organism>
<dbReference type="PROSITE" id="PS51372">
    <property type="entry name" value="PRD_2"/>
    <property type="match status" value="1"/>
</dbReference>
<dbReference type="InterPro" id="IPR050661">
    <property type="entry name" value="BglG_antiterminators"/>
</dbReference>
<proteinExistence type="predicted"/>
<feature type="domain" description="PRD" evidence="5">
    <location>
        <begin position="291"/>
        <end position="398"/>
    </location>
</feature>
<gene>
    <name evidence="6" type="ORF">H9872_07055</name>
</gene>
<evidence type="ECO:0000256" key="4">
    <source>
        <dbReference type="ARBA" id="ARBA00023163"/>
    </source>
</evidence>
<evidence type="ECO:0000259" key="5">
    <source>
        <dbReference type="PROSITE" id="PS51372"/>
    </source>
</evidence>
<protein>
    <submittedName>
        <fullName evidence="6">PRD domain-containing protein</fullName>
    </submittedName>
</protein>
<evidence type="ECO:0000256" key="1">
    <source>
        <dbReference type="ARBA" id="ARBA00022737"/>
    </source>
</evidence>
<reference evidence="6" key="2">
    <citation type="submission" date="2021-04" db="EMBL/GenBank/DDBJ databases">
        <authorList>
            <person name="Gilroy R."/>
        </authorList>
    </citation>
    <scope>NUCLEOTIDE SEQUENCE</scope>
    <source>
        <strain evidence="6">B5-657</strain>
    </source>
</reference>
<dbReference type="Pfam" id="PF08279">
    <property type="entry name" value="HTH_11"/>
    <property type="match status" value="1"/>
</dbReference>
<keyword evidence="1" id="KW-0677">Repeat</keyword>
<dbReference type="InterPro" id="IPR036634">
    <property type="entry name" value="PRD_sf"/>
</dbReference>
<dbReference type="InterPro" id="IPR036390">
    <property type="entry name" value="WH_DNA-bd_sf"/>
</dbReference>
<sequence length="487" mass="57533">MLSARQEFILITLLNTAKTVEMDFLCEKLSISERTLKEDLKGINHFLEVYELDVKYTNDSRYYIEEDKKEKLTKILKDYENICQWIPETPSQRQFLIMFLLLWEERPITMDEMSEKLFVSRSCIFHDIKQLNEFVKQITGTELEVSKAIGIQFKAIEVVKRKLISALIYKHYRMDANYLMRVFLHFGLGTREQYRQLVLLYQKHLNERHIVLADYGFITLILENLAFAGRVKAGYIVDDFYVEECKESIVPFDALESILDVTFNEEERYWLQYIFMQKRIIYIGQNSIVEDEAKIKDEITYRFVDSVKEKHGIDMRRAPEQLLDLERHIKAMLSRIKLNDHEDAYMAKKIKKQAQSEYAIAGEIVPIIEELTGIRITDIEHAYIALHIATILEHLKKTVHAILVSNSAAIMIKRLKSKIEQAFHGKIRIEGYYSTHQIDYALEHMEHIDLILATHTLKQKVNIPVINLHEIFTHEDWESITRYMKNV</sequence>
<evidence type="ECO:0000313" key="6">
    <source>
        <dbReference type="EMBL" id="MBU3804497.1"/>
    </source>
</evidence>
<reference evidence="6" key="1">
    <citation type="journal article" date="2021" name="PeerJ">
        <title>Extensive microbial diversity within the chicken gut microbiome revealed by metagenomics and culture.</title>
        <authorList>
            <person name="Gilroy R."/>
            <person name="Ravi A."/>
            <person name="Getino M."/>
            <person name="Pursley I."/>
            <person name="Horton D.L."/>
            <person name="Alikhan N.F."/>
            <person name="Baker D."/>
            <person name="Gharbi K."/>
            <person name="Hall N."/>
            <person name="Watson M."/>
            <person name="Adriaenssens E.M."/>
            <person name="Foster-Nyarko E."/>
            <person name="Jarju S."/>
            <person name="Secka A."/>
            <person name="Antonio M."/>
            <person name="Oren A."/>
            <person name="Chaudhuri R.R."/>
            <person name="La Ragione R."/>
            <person name="Hildebrand F."/>
            <person name="Pallen M.J."/>
        </authorList>
    </citation>
    <scope>NUCLEOTIDE SEQUENCE</scope>
    <source>
        <strain evidence="6">B5-657</strain>
    </source>
</reference>
<dbReference type="Proteomes" id="UP000824229">
    <property type="component" value="Unassembled WGS sequence"/>
</dbReference>
<dbReference type="InterPro" id="IPR007737">
    <property type="entry name" value="Mga_HTH"/>
</dbReference>
<dbReference type="Gene3D" id="1.10.10.10">
    <property type="entry name" value="Winged helix-like DNA-binding domain superfamily/Winged helix DNA-binding domain"/>
    <property type="match status" value="2"/>
</dbReference>
<dbReference type="Pfam" id="PF05043">
    <property type="entry name" value="Mga"/>
    <property type="match status" value="1"/>
</dbReference>
<accession>A0A9E2NLH7</accession>
<keyword evidence="4" id="KW-0804">Transcription</keyword>
<dbReference type="Pfam" id="PF00874">
    <property type="entry name" value="PRD"/>
    <property type="match status" value="1"/>
</dbReference>
<dbReference type="InterPro" id="IPR013196">
    <property type="entry name" value="HTH_11"/>
</dbReference>
<dbReference type="SUPFAM" id="SSF46785">
    <property type="entry name" value="Winged helix' DNA-binding domain"/>
    <property type="match status" value="1"/>
</dbReference>
<evidence type="ECO:0000256" key="3">
    <source>
        <dbReference type="ARBA" id="ARBA00023159"/>
    </source>
</evidence>
<comment type="caution">
    <text evidence="6">The sequence shown here is derived from an EMBL/GenBank/DDBJ whole genome shotgun (WGS) entry which is preliminary data.</text>
</comment>
<dbReference type="EMBL" id="JAHLFQ010000161">
    <property type="protein sequence ID" value="MBU3804497.1"/>
    <property type="molecule type" value="Genomic_DNA"/>
</dbReference>
<keyword evidence="3" id="KW-0010">Activator</keyword>
<dbReference type="GO" id="GO:0006355">
    <property type="term" value="P:regulation of DNA-templated transcription"/>
    <property type="evidence" value="ECO:0007669"/>
    <property type="project" value="InterPro"/>
</dbReference>
<dbReference type="PANTHER" id="PTHR30185">
    <property type="entry name" value="CRYPTIC BETA-GLUCOSIDE BGL OPERON ANTITERMINATOR"/>
    <property type="match status" value="1"/>
</dbReference>
<dbReference type="AlphaFoldDB" id="A0A9E2NLH7"/>
<dbReference type="InterPro" id="IPR011608">
    <property type="entry name" value="PRD"/>
</dbReference>
<dbReference type="SUPFAM" id="SSF63520">
    <property type="entry name" value="PTS-regulatory domain, PRD"/>
    <property type="match status" value="1"/>
</dbReference>
<dbReference type="Gene3D" id="1.10.1790.10">
    <property type="entry name" value="PRD domain"/>
    <property type="match status" value="1"/>
</dbReference>
<dbReference type="InterPro" id="IPR036388">
    <property type="entry name" value="WH-like_DNA-bd_sf"/>
</dbReference>